<organism evidence="1 2">
    <name type="scientific">Cyclobacterium qasimii</name>
    <dbReference type="NCBI Taxonomy" id="1350429"/>
    <lineage>
        <taxon>Bacteria</taxon>
        <taxon>Pseudomonadati</taxon>
        <taxon>Bacteroidota</taxon>
        <taxon>Cytophagia</taxon>
        <taxon>Cytophagales</taxon>
        <taxon>Cyclobacteriaceae</taxon>
        <taxon>Cyclobacterium</taxon>
    </lineage>
</organism>
<keyword evidence="2" id="KW-1185">Reference proteome</keyword>
<evidence type="ECO:0008006" key="3">
    <source>
        <dbReference type="Google" id="ProtNLM"/>
    </source>
</evidence>
<comment type="caution">
    <text evidence="1">The sequence shown here is derived from an EMBL/GenBank/DDBJ whole genome shotgun (WGS) entry which is preliminary data.</text>
</comment>
<dbReference type="RefSeq" id="WP_040414545.1">
    <property type="nucleotide sequence ID" value="NZ_BJYV01000015.1"/>
</dbReference>
<dbReference type="InterPro" id="IPR026444">
    <property type="entry name" value="Secre_tail"/>
</dbReference>
<gene>
    <name evidence="1" type="ORF">CQA01_28770</name>
</gene>
<proteinExistence type="predicted"/>
<accession>A0A512CDQ1</accession>
<name>A0A512CDQ1_9BACT</name>
<dbReference type="EMBL" id="BJYV01000015">
    <property type="protein sequence ID" value="GEO22343.1"/>
    <property type="molecule type" value="Genomic_DNA"/>
</dbReference>
<sequence>MAINRFYKIIGLFLLLNICALFHNSFLIADSIYASNSTAIIGNKFSPCGGFLQPSCDKSVLNISNSEDDNGAYARLLSSPGIALGISSYKSKIELRFDSSIPANTTTYVRIDADESLLQSLLGGSLGDLLSGVLGSVLLGRQEIVVEARTSSSSVMAPISSLDGFDNNYVNLVNDEFGNSYLAITPNADYDRILITNQALSGVGFGSQYFLDVYHAFYIVPDLCDYQPTFTSFEGSGITLDALELADQIESLHLAIDDDLENTSSQISLGTVGVAGVMEQKIYFNTSIPPGNEILISMAIDESLLDLGLFNNVDLIAYSNGSEVSTTSASSLLDLDVLGLLDSGDFFRFPISDDEAEIDQIGIRISSLFGLGVLEGSLQISGVSVKPVRPVVETLPEIGGFEICEGEIVSVTPSNEAGGDLHWYQMNGDSEVSLGIANTFRTTESLPSGEHIYLVKATTVSCSEESEPVRFKVKVNPTPKPSNYEIQPLGEAAIDENGKYVYVEGVNPVTLQPTIKDFPDNGDFKWYLDETMTNQLFDGEVIDNVLYELEGSELTMYGLEFRDEFDPYVFYIAYIPDGVCAPEEPMKLDLSSILTILNVNIIKFEGEQINKGQIKLDWLFTGIKPNEIVTLYRSSTDLQFEELASFTGDQVLSNTFIDYDPLVGNNYYKLEVDDELGQSRFVSQLKRVQKLTNEDKTFSIYPNNFENDITIRREKNGVCESVLMLYSGNGKMFKTVGFSFSENANKYTLSDLGGFPSGNYFLKIITEERSDSFHLLKK</sequence>
<evidence type="ECO:0000313" key="2">
    <source>
        <dbReference type="Proteomes" id="UP000321301"/>
    </source>
</evidence>
<dbReference type="NCBIfam" id="TIGR04183">
    <property type="entry name" value="Por_Secre_tail"/>
    <property type="match status" value="1"/>
</dbReference>
<reference evidence="1 2" key="1">
    <citation type="submission" date="2019-07" db="EMBL/GenBank/DDBJ databases">
        <title>Whole genome shotgun sequence of Cyclobacterium qasimii NBRC 106168.</title>
        <authorList>
            <person name="Hosoyama A."/>
            <person name="Uohara A."/>
            <person name="Ohji S."/>
            <person name="Ichikawa N."/>
        </authorList>
    </citation>
    <scope>NUCLEOTIDE SEQUENCE [LARGE SCALE GENOMIC DNA]</scope>
    <source>
        <strain evidence="1 2">NBRC 106168</strain>
    </source>
</reference>
<dbReference type="Proteomes" id="UP000321301">
    <property type="component" value="Unassembled WGS sequence"/>
</dbReference>
<protein>
    <recommendedName>
        <fullName evidence="3">Secretion system C-terminal sorting domain-containing protein</fullName>
    </recommendedName>
</protein>
<evidence type="ECO:0000313" key="1">
    <source>
        <dbReference type="EMBL" id="GEO22343.1"/>
    </source>
</evidence>
<dbReference type="AlphaFoldDB" id="A0A512CDQ1"/>